<dbReference type="Proteomes" id="UP000182057">
    <property type="component" value="Unassembled WGS sequence"/>
</dbReference>
<reference evidence="4 5" key="1">
    <citation type="submission" date="2016-09" db="EMBL/GenBank/DDBJ databases">
        <authorList>
            <person name="Capua I."/>
            <person name="De Benedictis P."/>
            <person name="Joannis T."/>
            <person name="Lombin L.H."/>
            <person name="Cattoli G."/>
        </authorList>
    </citation>
    <scope>NUCLEOTIDE SEQUENCE [LARGE SCALE GENOMIC DNA]</scope>
    <source>
        <strain evidence="4 5">UB20</strain>
    </source>
</reference>
<dbReference type="PANTHER" id="PTHR11731:SF193">
    <property type="entry name" value="DIPEPTIDYL PEPTIDASE 9"/>
    <property type="match status" value="1"/>
</dbReference>
<dbReference type="Pfam" id="PF00326">
    <property type="entry name" value="Peptidase_S9"/>
    <property type="match status" value="1"/>
</dbReference>
<name>A0A1D3UJB1_TANFO</name>
<proteinExistence type="predicted"/>
<evidence type="ECO:0000259" key="2">
    <source>
        <dbReference type="Pfam" id="PF00326"/>
    </source>
</evidence>
<dbReference type="PANTHER" id="PTHR11731">
    <property type="entry name" value="PROTEASE FAMILY S9B,C DIPEPTIDYL-PEPTIDASE IV-RELATED"/>
    <property type="match status" value="1"/>
</dbReference>
<gene>
    <name evidence="4" type="primary">ptpA_4</name>
    <name evidence="4" type="ORF">TFUB20_00958</name>
</gene>
<dbReference type="InterPro" id="IPR001375">
    <property type="entry name" value="Peptidase_S9_cat"/>
</dbReference>
<dbReference type="SUPFAM" id="SSF53474">
    <property type="entry name" value="alpha/beta-Hydrolases"/>
    <property type="match status" value="1"/>
</dbReference>
<organism evidence="4 5">
    <name type="scientific">Tannerella forsythia</name>
    <name type="common">Bacteroides forsythus</name>
    <dbReference type="NCBI Taxonomy" id="28112"/>
    <lineage>
        <taxon>Bacteria</taxon>
        <taxon>Pseudomonadati</taxon>
        <taxon>Bacteroidota</taxon>
        <taxon>Bacteroidia</taxon>
        <taxon>Bacteroidales</taxon>
        <taxon>Tannerellaceae</taxon>
        <taxon>Tannerella</taxon>
    </lineage>
</organism>
<dbReference type="OrthoDB" id="9812921at2"/>
<dbReference type="InterPro" id="IPR002469">
    <property type="entry name" value="Peptidase_S9B_N"/>
</dbReference>
<sequence precursor="true">MKKIYVLLCLVLFATQMSAQEKTLTFQDLIPGGRNNHRFVPKNIRQLQWCGDFYTYVKGDSLLMAKPTDGSEQVAFTRAGLSDRLIAAGLPEISSMPAFFVPDVSVPVIAFRYKGNRVHYDLRNGHVAAKYTPDPAGSRWEYDKVNGRIAFTRENNVCILSPDGTTETVTNETDKGIVCGTAVHQNEFGIHKGLFWSPDGAALAFYRMDETMVADYPIVHVDARIARAEPFKYPMAGMKSHEVTVGIYHLSTKQIVWLKTGLPKEKYLTNIAWSPDAKSIYLAELNRGQDTCRLVRYDARTGQREAELFVETNARYVEPQASVLFRPGNPRQFVWQSQRDGFNHLYLYDTDGKLVRQLTSGRWLIKEVLGFDAKGENLFFTATAPHDAHSPKDGSALETYAWRLQMKTGRRYCLTEKRGVHDISANATYTYLIDRVSSPQIPRDIDLVRINDGRTVKSLLSAQNPFASYDMPTIRIGTLTAADGKTPLHYRLVTPPGLDETKKHPAIIYVYGGPHAQLVTGGWMNGVGGWDLYMARKGYVMLTIDGRGSANRGFEFESVIHRNLGEAEMADQMKGVELLKSLPYVDSERLGVHGWSYGGFMTTNLMLTHPDVFKAGVAGGPVIDWHRYEIMYGERYMDHPKENPEGYKKANLLLKAGHLKGRLLLIHGTIDPVVVWQHSQLFLKACIDAGTFPDYFVYPGHPHNVIGKDRPHLYEKITRYFEDHL</sequence>
<dbReference type="InterPro" id="IPR029058">
    <property type="entry name" value="AB_hydrolase_fold"/>
</dbReference>
<dbReference type="RefSeq" id="WP_074449654.1">
    <property type="nucleotide sequence ID" value="NZ_FMMM01000033.1"/>
</dbReference>
<feature type="domain" description="Peptidase S9 prolyl oligopeptidase catalytic" evidence="2">
    <location>
        <begin position="533"/>
        <end position="725"/>
    </location>
</feature>
<feature type="chain" id="PRO_5008922448" evidence="1">
    <location>
        <begin position="20"/>
        <end position="725"/>
    </location>
</feature>
<evidence type="ECO:0000313" key="4">
    <source>
        <dbReference type="EMBL" id="SCQ20211.1"/>
    </source>
</evidence>
<feature type="signal peptide" evidence="1">
    <location>
        <begin position="1"/>
        <end position="19"/>
    </location>
</feature>
<dbReference type="GO" id="GO:0006508">
    <property type="term" value="P:proteolysis"/>
    <property type="evidence" value="ECO:0007669"/>
    <property type="project" value="InterPro"/>
</dbReference>
<protein>
    <submittedName>
        <fullName evidence="4">Prolyl tripeptidyl peptidase</fullName>
        <ecNumber evidence="4">3.4.14.12</ecNumber>
    </submittedName>
</protein>
<dbReference type="GO" id="GO:0008239">
    <property type="term" value="F:dipeptidyl-peptidase activity"/>
    <property type="evidence" value="ECO:0007669"/>
    <property type="project" value="TreeGrafter"/>
</dbReference>
<dbReference type="Pfam" id="PF00930">
    <property type="entry name" value="DPPIV_N"/>
    <property type="match status" value="1"/>
</dbReference>
<dbReference type="AlphaFoldDB" id="A0A1D3UJB1"/>
<feature type="domain" description="Dipeptidylpeptidase IV N-terminal" evidence="3">
    <location>
        <begin position="112"/>
        <end position="442"/>
    </location>
</feature>
<evidence type="ECO:0000313" key="5">
    <source>
        <dbReference type="Proteomes" id="UP000182057"/>
    </source>
</evidence>
<accession>A0A1D3UJB1</accession>
<evidence type="ECO:0000259" key="3">
    <source>
        <dbReference type="Pfam" id="PF00930"/>
    </source>
</evidence>
<dbReference type="Gene3D" id="2.140.10.30">
    <property type="entry name" value="Dipeptidylpeptidase IV, N-terminal domain"/>
    <property type="match status" value="1"/>
</dbReference>
<dbReference type="Gene3D" id="3.40.50.1820">
    <property type="entry name" value="alpha/beta hydrolase"/>
    <property type="match status" value="1"/>
</dbReference>
<dbReference type="SUPFAM" id="SSF82171">
    <property type="entry name" value="DPP6 N-terminal domain-like"/>
    <property type="match status" value="1"/>
</dbReference>
<evidence type="ECO:0000256" key="1">
    <source>
        <dbReference type="SAM" id="SignalP"/>
    </source>
</evidence>
<keyword evidence="4" id="KW-0378">Hydrolase</keyword>
<dbReference type="InterPro" id="IPR050278">
    <property type="entry name" value="Serine_Prot_S9B/DPPIV"/>
</dbReference>
<dbReference type="EMBL" id="FMMM01000033">
    <property type="protein sequence ID" value="SCQ20211.1"/>
    <property type="molecule type" value="Genomic_DNA"/>
</dbReference>
<keyword evidence="1" id="KW-0732">Signal</keyword>
<dbReference type="GO" id="GO:0008236">
    <property type="term" value="F:serine-type peptidase activity"/>
    <property type="evidence" value="ECO:0007669"/>
    <property type="project" value="InterPro"/>
</dbReference>
<dbReference type="EC" id="3.4.14.12" evidence="4"/>